<feature type="region of interest" description="Disordered" evidence="1">
    <location>
        <begin position="1"/>
        <end position="43"/>
    </location>
</feature>
<evidence type="ECO:0000313" key="2">
    <source>
        <dbReference type="EMBL" id="MBB3040023.1"/>
    </source>
</evidence>
<feature type="compositionally biased region" description="Basic residues" evidence="1">
    <location>
        <begin position="17"/>
        <end position="36"/>
    </location>
</feature>
<dbReference type="RefSeq" id="WP_232323102.1">
    <property type="nucleotide sequence ID" value="NZ_BDDI01000033.1"/>
</dbReference>
<dbReference type="Proteomes" id="UP000567922">
    <property type="component" value="Unassembled WGS sequence"/>
</dbReference>
<dbReference type="AlphaFoldDB" id="A0A839RVZ9"/>
<comment type="caution">
    <text evidence="2">The sequence shown here is derived from an EMBL/GenBank/DDBJ whole genome shotgun (WGS) entry which is preliminary data.</text>
</comment>
<reference evidence="2 3" key="1">
    <citation type="submission" date="2020-08" db="EMBL/GenBank/DDBJ databases">
        <title>Sequencing the genomes of 1000 actinobacteria strains.</title>
        <authorList>
            <person name="Klenk H.-P."/>
        </authorList>
    </citation>
    <scope>NUCLEOTIDE SEQUENCE [LARGE SCALE GENOMIC DNA]</scope>
    <source>
        <strain evidence="2 3">DSM 45258</strain>
    </source>
</reference>
<sequence>MSSKARNQDGVATPAAGKHKARRGRAGRITGRRPAARRTVPALDQSSFSAVIRDVLGTVPESTRQGFVQSVMGNERETGLDASLWGAAPSPAEQKQAALENLRRQYEARRAIVDTSLTRTEAAELLSVSEQAILDRLETGDLVGLKKGREWRLPPWQFSPDTERGFVPGVAQLRHVYPGGAVSLTQWATTPNAELDGATPAEELAAGRIDAVLKAAETGTSAAW</sequence>
<proteinExistence type="predicted"/>
<dbReference type="EMBL" id="JACHWS010000006">
    <property type="protein sequence ID" value="MBB3040023.1"/>
    <property type="molecule type" value="Genomic_DNA"/>
</dbReference>
<evidence type="ECO:0000256" key="1">
    <source>
        <dbReference type="SAM" id="MobiDB-lite"/>
    </source>
</evidence>
<evidence type="ECO:0000313" key="3">
    <source>
        <dbReference type="Proteomes" id="UP000567922"/>
    </source>
</evidence>
<gene>
    <name evidence="2" type="ORF">FHU29_004518</name>
</gene>
<keyword evidence="3" id="KW-1185">Reference proteome</keyword>
<protein>
    <recommendedName>
        <fullName evidence="4">Helix-turn-helix domain-containing protein</fullName>
    </recommendedName>
</protein>
<name>A0A839RVZ9_9ACTN</name>
<accession>A0A839RVZ9</accession>
<organism evidence="2 3">
    <name type="scientific">Hoyosella altamirensis</name>
    <dbReference type="NCBI Taxonomy" id="616997"/>
    <lineage>
        <taxon>Bacteria</taxon>
        <taxon>Bacillati</taxon>
        <taxon>Actinomycetota</taxon>
        <taxon>Actinomycetes</taxon>
        <taxon>Mycobacteriales</taxon>
        <taxon>Hoyosellaceae</taxon>
        <taxon>Hoyosella</taxon>
    </lineage>
</organism>
<evidence type="ECO:0008006" key="4">
    <source>
        <dbReference type="Google" id="ProtNLM"/>
    </source>
</evidence>